<evidence type="ECO:0000256" key="9">
    <source>
        <dbReference type="PROSITE-ProRule" id="PRU00290"/>
    </source>
</evidence>
<evidence type="ECO:0000259" key="12">
    <source>
        <dbReference type="PROSITE" id="PS50892"/>
    </source>
</evidence>
<dbReference type="GO" id="GO:0016192">
    <property type="term" value="P:vesicle-mediated transport"/>
    <property type="evidence" value="ECO:0007669"/>
    <property type="project" value="InterPro"/>
</dbReference>
<evidence type="ECO:0000256" key="8">
    <source>
        <dbReference type="ARBA" id="ARBA00046280"/>
    </source>
</evidence>
<dbReference type="Pfam" id="PF00957">
    <property type="entry name" value="Synaptobrevin"/>
    <property type="match status" value="1"/>
</dbReference>
<keyword evidence="3 10" id="KW-0812">Transmembrane</keyword>
<dbReference type="GO" id="GO:0015031">
    <property type="term" value="P:protein transport"/>
    <property type="evidence" value="ECO:0007669"/>
    <property type="project" value="UniProtKB-KW"/>
</dbReference>
<feature type="transmembrane region" description="Helical" evidence="10">
    <location>
        <begin position="198"/>
        <end position="217"/>
    </location>
</feature>
<evidence type="ECO:0000259" key="11">
    <source>
        <dbReference type="PROSITE" id="PS50859"/>
    </source>
</evidence>
<dbReference type="InterPro" id="IPR011012">
    <property type="entry name" value="Longin-like_dom_sf"/>
</dbReference>
<dbReference type="EMBL" id="CP136895">
    <property type="protein sequence ID" value="WOL12189.1"/>
    <property type="molecule type" value="Genomic_DNA"/>
</dbReference>
<dbReference type="SUPFAM" id="SSF64356">
    <property type="entry name" value="SNARE-like"/>
    <property type="match status" value="1"/>
</dbReference>
<dbReference type="GO" id="GO:0012505">
    <property type="term" value="C:endomembrane system"/>
    <property type="evidence" value="ECO:0007669"/>
    <property type="project" value="UniProtKB-SubCell"/>
</dbReference>
<evidence type="ECO:0000313" key="13">
    <source>
        <dbReference type="EMBL" id="WOL12189.1"/>
    </source>
</evidence>
<reference evidence="13 14" key="1">
    <citation type="submission" date="2023-10" db="EMBL/GenBank/DDBJ databases">
        <title>Chromosome-scale genome assembly provides insights into flower coloration mechanisms of Canna indica.</title>
        <authorList>
            <person name="Li C."/>
        </authorList>
    </citation>
    <scope>NUCLEOTIDE SEQUENCE [LARGE SCALE GENOMIC DNA]</scope>
    <source>
        <tissue evidence="13">Flower</tissue>
    </source>
</reference>
<evidence type="ECO:0008006" key="15">
    <source>
        <dbReference type="Google" id="ProtNLM"/>
    </source>
</evidence>
<dbReference type="PRINTS" id="PR00219">
    <property type="entry name" value="SYNAPTOBREVN"/>
</dbReference>
<dbReference type="GO" id="GO:0016020">
    <property type="term" value="C:membrane"/>
    <property type="evidence" value="ECO:0007669"/>
    <property type="project" value="InterPro"/>
</dbReference>
<dbReference type="PANTHER" id="PTHR21136">
    <property type="entry name" value="SNARE PROTEINS"/>
    <property type="match status" value="1"/>
</dbReference>
<dbReference type="FunFam" id="3.30.450.50:FF:000009">
    <property type="entry name" value="Vesicle-associated membrane protein 724"/>
    <property type="match status" value="1"/>
</dbReference>
<feature type="domain" description="Longin" evidence="11">
    <location>
        <begin position="14"/>
        <end position="118"/>
    </location>
</feature>
<evidence type="ECO:0000256" key="10">
    <source>
        <dbReference type="SAM" id="Phobius"/>
    </source>
</evidence>
<dbReference type="Gene3D" id="3.30.450.50">
    <property type="entry name" value="Longin domain"/>
    <property type="match status" value="1"/>
</dbReference>
<gene>
    <name evidence="13" type="ORF">Cni_G20954</name>
</gene>
<dbReference type="InterPro" id="IPR042855">
    <property type="entry name" value="V_SNARE_CC"/>
</dbReference>
<keyword evidence="2" id="KW-0813">Transport</keyword>
<keyword evidence="4" id="KW-0653">Protein transport</keyword>
<organism evidence="13 14">
    <name type="scientific">Canna indica</name>
    <name type="common">Indian-shot</name>
    <dbReference type="NCBI Taxonomy" id="4628"/>
    <lineage>
        <taxon>Eukaryota</taxon>
        <taxon>Viridiplantae</taxon>
        <taxon>Streptophyta</taxon>
        <taxon>Embryophyta</taxon>
        <taxon>Tracheophyta</taxon>
        <taxon>Spermatophyta</taxon>
        <taxon>Magnoliopsida</taxon>
        <taxon>Liliopsida</taxon>
        <taxon>Zingiberales</taxon>
        <taxon>Cannaceae</taxon>
        <taxon>Canna</taxon>
    </lineage>
</organism>
<dbReference type="InterPro" id="IPR010908">
    <property type="entry name" value="Longin_dom"/>
</dbReference>
<dbReference type="Gene3D" id="1.20.5.110">
    <property type="match status" value="1"/>
</dbReference>
<keyword evidence="6 10" id="KW-0472">Membrane</keyword>
<dbReference type="FunFam" id="1.20.5.110:FF:000004">
    <property type="entry name" value="Vesicle-associated membrane protein 7"/>
    <property type="match status" value="1"/>
</dbReference>
<evidence type="ECO:0000256" key="6">
    <source>
        <dbReference type="ARBA" id="ARBA00023136"/>
    </source>
</evidence>
<dbReference type="Pfam" id="PF13774">
    <property type="entry name" value="Longin"/>
    <property type="match status" value="1"/>
</dbReference>
<dbReference type="SUPFAM" id="SSF58038">
    <property type="entry name" value="SNARE fusion complex"/>
    <property type="match status" value="1"/>
</dbReference>
<dbReference type="SMART" id="SM01270">
    <property type="entry name" value="Longin"/>
    <property type="match status" value="1"/>
</dbReference>
<proteinExistence type="inferred from homology"/>
<protein>
    <recommendedName>
        <fullName evidence="15">Vesicle-associated membrane protein 724</fullName>
    </recommendedName>
</protein>
<keyword evidence="5 10" id="KW-1133">Transmembrane helix</keyword>
<name>A0AAQ3KP29_9LILI</name>
<dbReference type="Proteomes" id="UP001327560">
    <property type="component" value="Chromosome 6"/>
</dbReference>
<dbReference type="InterPro" id="IPR001388">
    <property type="entry name" value="Synaptobrevin-like"/>
</dbReference>
<evidence type="ECO:0000313" key="14">
    <source>
        <dbReference type="Proteomes" id="UP001327560"/>
    </source>
</evidence>
<comment type="function">
    <text evidence="7">Involved in the targeting and/or fusion of transport vesicles to their target membrane.</text>
</comment>
<evidence type="ECO:0000256" key="7">
    <source>
        <dbReference type="ARBA" id="ARBA00037493"/>
    </source>
</evidence>
<dbReference type="AlphaFoldDB" id="A0AAQ3KP29"/>
<dbReference type="CDD" id="cd14824">
    <property type="entry name" value="Longin"/>
    <property type="match status" value="1"/>
</dbReference>
<dbReference type="PROSITE" id="PS50892">
    <property type="entry name" value="V_SNARE"/>
    <property type="match status" value="1"/>
</dbReference>
<dbReference type="CDD" id="cd15843">
    <property type="entry name" value="R-SNARE"/>
    <property type="match status" value="1"/>
</dbReference>
<dbReference type="InterPro" id="IPR051097">
    <property type="entry name" value="Synaptobrevin-like_transport"/>
</dbReference>
<keyword evidence="9" id="KW-0175">Coiled coil</keyword>
<feature type="domain" description="V-SNARE coiled-coil homology" evidence="12">
    <location>
        <begin position="134"/>
        <end position="194"/>
    </location>
</feature>
<accession>A0AAQ3KP29</accession>
<evidence type="ECO:0000256" key="1">
    <source>
        <dbReference type="ARBA" id="ARBA00008025"/>
    </source>
</evidence>
<dbReference type="GO" id="GO:0005737">
    <property type="term" value="C:cytoplasm"/>
    <property type="evidence" value="ECO:0007669"/>
    <property type="project" value="UniProtKB-ARBA"/>
</dbReference>
<dbReference type="PANTHER" id="PTHR21136:SF72">
    <property type="entry name" value="VESICLE-ASSOCIATED MEMBRANE PROTEIN 724"/>
    <property type="match status" value="1"/>
</dbReference>
<evidence type="ECO:0000256" key="4">
    <source>
        <dbReference type="ARBA" id="ARBA00022927"/>
    </source>
</evidence>
<dbReference type="PROSITE" id="PS50859">
    <property type="entry name" value="LONGIN"/>
    <property type="match status" value="1"/>
</dbReference>
<evidence type="ECO:0000256" key="3">
    <source>
        <dbReference type="ARBA" id="ARBA00022692"/>
    </source>
</evidence>
<comment type="subcellular location">
    <subcellularLocation>
        <location evidence="8">Endomembrane system</location>
        <topology evidence="8">Single-pass type IV membrane protein</topology>
    </subcellularLocation>
</comment>
<evidence type="ECO:0000256" key="5">
    <source>
        <dbReference type="ARBA" id="ARBA00022989"/>
    </source>
</evidence>
<evidence type="ECO:0000256" key="2">
    <source>
        <dbReference type="ARBA" id="ARBA00022448"/>
    </source>
</evidence>
<keyword evidence="14" id="KW-1185">Reference proteome</keyword>
<sequence length="228" mass="25847">MAEEGKEGWFIYGFVARGTVVLAEYTEFTGNFPAIAAQCLQKLPSSNKLSTYACDGHTFMFLVHNGYSYCVVTKDFVAKNLSIALLERLKADFKKKYGGGKADTATAKSLNKEFGPVIKEHMQYIIDHAEEVDKLIKVKVQVSEVKNIMLENINKTMERGEKLNDLQDKTTDLHKEAQGFRKQGTKLRKKMWLQNMKIKLVVLGILLFLVLIIWVSVCHGFDCIKQDS</sequence>
<comment type="similarity">
    <text evidence="1">Belongs to the synaptobrevin family.</text>
</comment>